<feature type="transmembrane region" description="Helical" evidence="2">
    <location>
        <begin position="75"/>
        <end position="95"/>
    </location>
</feature>
<keyword evidence="5" id="KW-1185">Reference proteome</keyword>
<dbReference type="Proteomes" id="UP000250369">
    <property type="component" value="Unassembled WGS sequence"/>
</dbReference>
<dbReference type="RefSeq" id="WP_113030737.1">
    <property type="nucleotide sequence ID" value="NZ_QMFB01000004.1"/>
</dbReference>
<proteinExistence type="inferred from homology"/>
<evidence type="ECO:0000313" key="4">
    <source>
        <dbReference type="EMBL" id="RAV21647.1"/>
    </source>
</evidence>
<evidence type="ECO:0000256" key="1">
    <source>
        <dbReference type="ARBA" id="ARBA00007430"/>
    </source>
</evidence>
<dbReference type="SUPFAM" id="SSF51735">
    <property type="entry name" value="NAD(P)-binding Rossmann-fold domains"/>
    <property type="match status" value="2"/>
</dbReference>
<gene>
    <name evidence="4" type="ORF">DQG23_10360</name>
</gene>
<protein>
    <submittedName>
        <fullName evidence="4">Polysaccharide biosynthesis protein</fullName>
    </submittedName>
</protein>
<dbReference type="CDD" id="cd05237">
    <property type="entry name" value="UDP_invert_4-6DH_SDR_e"/>
    <property type="match status" value="1"/>
</dbReference>
<dbReference type="PANTHER" id="PTHR43318:SF1">
    <property type="entry name" value="POLYSACCHARIDE BIOSYNTHESIS PROTEIN EPSC-RELATED"/>
    <property type="match status" value="1"/>
</dbReference>
<dbReference type="InterPro" id="IPR036291">
    <property type="entry name" value="NAD(P)-bd_dom_sf"/>
</dbReference>
<name>A0A329MUK8_9BACL</name>
<feature type="transmembrane region" description="Helical" evidence="2">
    <location>
        <begin position="101"/>
        <end position="120"/>
    </location>
</feature>
<dbReference type="EMBL" id="QMFB01000004">
    <property type="protein sequence ID" value="RAV21647.1"/>
    <property type="molecule type" value="Genomic_DNA"/>
</dbReference>
<sequence length="623" mass="69498">MSAKAKMTALIVIDVLIIWLAIFSSYYFRFIGEIPEQYVSQIFSYGTISTFVFLPFMILFKQYKRIWRYASVEELISIVLSVTVSCAISWGLSAILLPQAIPLSVIILSYESILLLVGGVRFVWRMFRGHAYKQKREQRRALIVGAGGCGTLVAKLLKLNKCSQMYPVAFVDDDPAKRDRQIMGLQVEGGIGDIPEIVAKYQVDDIVIAMPSVSKKTTANIIRICNATGAKLKIIPKLGDLIHGKISIKEIRDVEVEDLLGREPVHTDLQGIADYVEGKTVLVTGAGGSIGSELCRQIAPFRPRQLLLLGHGENSIYSIEMELKKLFPNLTYETIIADVQDRFRLEQLFERFKPQVVFHAAAHKHVPLMERNPAEAIKNNVLGTKNTAECADKYGAERFVLISTDKAVNPSSVMGTTKRIAEMVIQSMNAHSRTKFTAVRFGNVLGSRGSVIPRFKEQIASGGPVTVTDPKMIRYFMTIPEAVQLVIQAGSLAKGGEVFILDMGEPVKIVDLAKQLIRLSGFEANVDIDIEFTGMRPGEKLYEELLTDEEGIGTTKHNRIFIGKPSEMKRASLEFEIMKLEKVLKEEPHVIRDVLKHIVPTFTGAPDQLDHAPKETRRVLSHV</sequence>
<feature type="domain" description="Polysaccharide biosynthesis protein CapD-like" evidence="3">
    <location>
        <begin position="281"/>
        <end position="563"/>
    </location>
</feature>
<dbReference type="InterPro" id="IPR051203">
    <property type="entry name" value="Polysaccharide_Synthase-Rel"/>
</dbReference>
<keyword evidence="2" id="KW-0472">Membrane</keyword>
<dbReference type="Gene3D" id="3.40.50.720">
    <property type="entry name" value="NAD(P)-binding Rossmann-like Domain"/>
    <property type="match status" value="2"/>
</dbReference>
<organism evidence="4 5">
    <name type="scientific">Paenibacillus contaminans</name>
    <dbReference type="NCBI Taxonomy" id="450362"/>
    <lineage>
        <taxon>Bacteria</taxon>
        <taxon>Bacillati</taxon>
        <taxon>Bacillota</taxon>
        <taxon>Bacilli</taxon>
        <taxon>Bacillales</taxon>
        <taxon>Paenibacillaceae</taxon>
        <taxon>Paenibacillus</taxon>
    </lineage>
</organism>
<evidence type="ECO:0000259" key="3">
    <source>
        <dbReference type="Pfam" id="PF02719"/>
    </source>
</evidence>
<accession>A0A329MUK8</accession>
<keyword evidence="2" id="KW-1133">Transmembrane helix</keyword>
<dbReference type="AlphaFoldDB" id="A0A329MUK8"/>
<keyword evidence="2" id="KW-0812">Transmembrane</keyword>
<dbReference type="InterPro" id="IPR003869">
    <property type="entry name" value="Polysac_CapD-like"/>
</dbReference>
<feature type="transmembrane region" description="Helical" evidence="2">
    <location>
        <begin position="7"/>
        <end position="30"/>
    </location>
</feature>
<dbReference type="PANTHER" id="PTHR43318">
    <property type="entry name" value="UDP-N-ACETYLGLUCOSAMINE 4,6-DEHYDRATASE"/>
    <property type="match status" value="1"/>
</dbReference>
<dbReference type="OrthoDB" id="9803111at2"/>
<feature type="transmembrane region" description="Helical" evidence="2">
    <location>
        <begin position="141"/>
        <end position="157"/>
    </location>
</feature>
<feature type="transmembrane region" description="Helical" evidence="2">
    <location>
        <begin position="42"/>
        <end position="63"/>
    </location>
</feature>
<evidence type="ECO:0000256" key="2">
    <source>
        <dbReference type="SAM" id="Phobius"/>
    </source>
</evidence>
<evidence type="ECO:0000313" key="5">
    <source>
        <dbReference type="Proteomes" id="UP000250369"/>
    </source>
</evidence>
<reference evidence="4 5" key="1">
    <citation type="journal article" date="2009" name="Int. J. Syst. Evol. Microbiol.">
        <title>Paenibacillus contaminans sp. nov., isolated from a contaminated laboratory plate.</title>
        <authorList>
            <person name="Chou J.H."/>
            <person name="Lee J.H."/>
            <person name="Lin M.C."/>
            <person name="Chang P.S."/>
            <person name="Arun A.B."/>
            <person name="Young C.C."/>
            <person name="Chen W.M."/>
        </authorList>
    </citation>
    <scope>NUCLEOTIDE SEQUENCE [LARGE SCALE GENOMIC DNA]</scope>
    <source>
        <strain evidence="4 5">CKOBP-6</strain>
    </source>
</reference>
<comment type="caution">
    <text evidence="4">The sequence shown here is derived from an EMBL/GenBank/DDBJ whole genome shotgun (WGS) entry which is preliminary data.</text>
</comment>
<comment type="similarity">
    <text evidence="1">Belongs to the polysaccharide synthase family.</text>
</comment>
<dbReference type="Pfam" id="PF13727">
    <property type="entry name" value="CoA_binding_3"/>
    <property type="match status" value="1"/>
</dbReference>
<dbReference type="Pfam" id="PF02719">
    <property type="entry name" value="Polysacc_synt_2"/>
    <property type="match status" value="1"/>
</dbReference>